<organism evidence="2 3">
    <name type="scientific">Amycolatopsis bartoniae</name>
    <dbReference type="NCBI Taxonomy" id="941986"/>
    <lineage>
        <taxon>Bacteria</taxon>
        <taxon>Bacillati</taxon>
        <taxon>Actinomycetota</taxon>
        <taxon>Actinomycetes</taxon>
        <taxon>Pseudonocardiales</taxon>
        <taxon>Pseudonocardiaceae</taxon>
        <taxon>Amycolatopsis</taxon>
    </lineage>
</organism>
<protein>
    <submittedName>
        <fullName evidence="2">Uncharacterized protein</fullName>
    </submittedName>
</protein>
<evidence type="ECO:0000256" key="1">
    <source>
        <dbReference type="SAM" id="MobiDB-lite"/>
    </source>
</evidence>
<evidence type="ECO:0000313" key="3">
    <source>
        <dbReference type="Proteomes" id="UP000658656"/>
    </source>
</evidence>
<accession>A0A8H9IYL4</accession>
<dbReference type="Proteomes" id="UP000658656">
    <property type="component" value="Unassembled WGS sequence"/>
</dbReference>
<keyword evidence="3" id="KW-1185">Reference proteome</keyword>
<proteinExistence type="predicted"/>
<dbReference type="AlphaFoldDB" id="A0A8H9IYL4"/>
<sequence>MQLLARGERATANGAHGHVNGRETPPPTVRDPDPGFELCREEGSANPLRWRYRTRPGVCGTNRVTSARPAPGWDRMRP</sequence>
<name>A0A8H9IYL4_9PSEU</name>
<feature type="region of interest" description="Disordered" evidence="1">
    <location>
        <begin position="1"/>
        <end position="35"/>
    </location>
</feature>
<reference evidence="2" key="2">
    <citation type="submission" date="2020-09" db="EMBL/GenBank/DDBJ databases">
        <authorList>
            <person name="Sun Q."/>
            <person name="Zhou Y."/>
        </authorList>
    </citation>
    <scope>NUCLEOTIDE SEQUENCE</scope>
    <source>
        <strain evidence="2">CGMCC 4.7679</strain>
    </source>
</reference>
<reference evidence="2" key="1">
    <citation type="journal article" date="2014" name="Int. J. Syst. Evol. Microbiol.">
        <title>Complete genome sequence of Corynebacterium casei LMG S-19264T (=DSM 44701T), isolated from a smear-ripened cheese.</title>
        <authorList>
            <consortium name="US DOE Joint Genome Institute (JGI-PGF)"/>
            <person name="Walter F."/>
            <person name="Albersmeier A."/>
            <person name="Kalinowski J."/>
            <person name="Ruckert C."/>
        </authorList>
    </citation>
    <scope>NUCLEOTIDE SEQUENCE</scope>
    <source>
        <strain evidence="2">CGMCC 4.7679</strain>
    </source>
</reference>
<feature type="region of interest" description="Disordered" evidence="1">
    <location>
        <begin position="56"/>
        <end position="78"/>
    </location>
</feature>
<comment type="caution">
    <text evidence="2">The sequence shown here is derived from an EMBL/GenBank/DDBJ whole genome shotgun (WGS) entry which is preliminary data.</text>
</comment>
<evidence type="ECO:0000313" key="2">
    <source>
        <dbReference type="EMBL" id="GHF50931.1"/>
    </source>
</evidence>
<gene>
    <name evidence="2" type="ORF">GCM10017566_25070</name>
</gene>
<dbReference type="EMBL" id="BNAV01000003">
    <property type="protein sequence ID" value="GHF50931.1"/>
    <property type="molecule type" value="Genomic_DNA"/>
</dbReference>